<dbReference type="AlphaFoldDB" id="A0A8J2T2K5"/>
<proteinExistence type="predicted"/>
<evidence type="ECO:0000313" key="2">
    <source>
        <dbReference type="EMBL" id="CAH0379474.1"/>
    </source>
</evidence>
<dbReference type="Proteomes" id="UP000789595">
    <property type="component" value="Unassembled WGS sequence"/>
</dbReference>
<feature type="region of interest" description="Disordered" evidence="1">
    <location>
        <begin position="207"/>
        <end position="248"/>
    </location>
</feature>
<accession>A0A8J2T2K5</accession>
<sequence>MAQRKKKTSVQRFLNHPTRRGRRALLAHARAPGAPTQSTSRLVVRDRVEEVVVARVDARVAHGAERAEHGRAAVLELARERARARGGVRDLLRERVAAGDGARRAVVAAREVLRAARVLRRRHGDGLGDAAEEEDLGEAERGHVRERREAHAVLEDVRELDRAVEGHGAGEGDAELLDHHAEEGHHGDAAVLDLDGAAAGEALRVLEHEARGGDRPGVDADVALDDDLGGGLLAGGHEGDGRGGEEGE</sequence>
<dbReference type="EMBL" id="CAKKNE010000006">
    <property type="protein sequence ID" value="CAH0379474.1"/>
    <property type="molecule type" value="Genomic_DNA"/>
</dbReference>
<evidence type="ECO:0000313" key="3">
    <source>
        <dbReference type="Proteomes" id="UP000789595"/>
    </source>
</evidence>
<gene>
    <name evidence="2" type="ORF">PECAL_6P10980</name>
</gene>
<feature type="non-terminal residue" evidence="2">
    <location>
        <position position="248"/>
    </location>
</feature>
<feature type="compositionally biased region" description="Basic and acidic residues" evidence="1">
    <location>
        <begin position="237"/>
        <end position="248"/>
    </location>
</feature>
<protein>
    <submittedName>
        <fullName evidence="2">Uncharacterized protein</fullName>
    </submittedName>
</protein>
<organism evidence="2 3">
    <name type="scientific">Pelagomonas calceolata</name>
    <dbReference type="NCBI Taxonomy" id="35677"/>
    <lineage>
        <taxon>Eukaryota</taxon>
        <taxon>Sar</taxon>
        <taxon>Stramenopiles</taxon>
        <taxon>Ochrophyta</taxon>
        <taxon>Pelagophyceae</taxon>
        <taxon>Pelagomonadales</taxon>
        <taxon>Pelagomonadaceae</taxon>
        <taxon>Pelagomonas</taxon>
    </lineage>
</organism>
<reference evidence="2" key="1">
    <citation type="submission" date="2021-11" db="EMBL/GenBank/DDBJ databases">
        <authorList>
            <consortium name="Genoscope - CEA"/>
            <person name="William W."/>
        </authorList>
    </citation>
    <scope>NUCLEOTIDE SEQUENCE</scope>
</reference>
<feature type="compositionally biased region" description="Basic and acidic residues" evidence="1">
    <location>
        <begin position="207"/>
        <end position="218"/>
    </location>
</feature>
<keyword evidence="3" id="KW-1185">Reference proteome</keyword>
<comment type="caution">
    <text evidence="2">The sequence shown here is derived from an EMBL/GenBank/DDBJ whole genome shotgun (WGS) entry which is preliminary data.</text>
</comment>
<name>A0A8J2T2K5_9STRA</name>
<evidence type="ECO:0000256" key="1">
    <source>
        <dbReference type="SAM" id="MobiDB-lite"/>
    </source>
</evidence>